<proteinExistence type="inferred from homology"/>
<protein>
    <recommendedName>
        <fullName evidence="2">Biotin transporter</fullName>
    </recommendedName>
</protein>
<dbReference type="STRING" id="336566.ABB30_11030"/>
<reference evidence="4 5" key="1">
    <citation type="submission" date="2015-05" db="EMBL/GenBank/DDBJ databases">
        <title>Genome sequencing and analysis of members of genus Stenotrophomonas.</title>
        <authorList>
            <person name="Patil P.P."/>
            <person name="Midha S."/>
            <person name="Patil P.B."/>
        </authorList>
    </citation>
    <scope>NUCLEOTIDE SEQUENCE [LARGE SCALE GENOMIC DNA]</scope>
    <source>
        <strain evidence="4 5">DSM 24757</strain>
    </source>
</reference>
<comment type="subcellular location">
    <subcellularLocation>
        <location evidence="2">Cell membrane</location>
        <topology evidence="2">Multi-pass membrane protein</topology>
    </subcellularLocation>
</comment>
<dbReference type="AlphaFoldDB" id="A0A0R0D1C4"/>
<accession>A0A0R0D1C4</accession>
<name>A0A0R0D1C4_9GAMM</name>
<dbReference type="RefSeq" id="WP_161808857.1">
    <property type="nucleotide sequence ID" value="NZ_LDJM01000027.1"/>
</dbReference>
<evidence type="ECO:0000313" key="5">
    <source>
        <dbReference type="Proteomes" id="UP000050956"/>
    </source>
</evidence>
<comment type="caution">
    <text evidence="4">The sequence shown here is derived from an EMBL/GenBank/DDBJ whole genome shotgun (WGS) entry which is preliminary data.</text>
</comment>
<evidence type="ECO:0000256" key="2">
    <source>
        <dbReference type="PIRNR" id="PIRNR016661"/>
    </source>
</evidence>
<keyword evidence="3" id="KW-1133">Transmembrane helix</keyword>
<dbReference type="PANTHER" id="PTHR34295:SF1">
    <property type="entry name" value="BIOTIN TRANSPORTER BIOY"/>
    <property type="match status" value="1"/>
</dbReference>
<dbReference type="PATRIC" id="fig|336566.3.peg.1627"/>
<keyword evidence="2" id="KW-1003">Cell membrane</keyword>
<comment type="similarity">
    <text evidence="1 2">Belongs to the BioY family.</text>
</comment>
<keyword evidence="2" id="KW-0813">Transport</keyword>
<dbReference type="Gene3D" id="1.10.1760.20">
    <property type="match status" value="1"/>
</dbReference>
<keyword evidence="2 3" id="KW-0472">Membrane</keyword>
<evidence type="ECO:0000256" key="3">
    <source>
        <dbReference type="SAM" id="Phobius"/>
    </source>
</evidence>
<dbReference type="EMBL" id="LDJM01000027">
    <property type="protein sequence ID" value="KRG75817.1"/>
    <property type="molecule type" value="Genomic_DNA"/>
</dbReference>
<dbReference type="GO" id="GO:0005886">
    <property type="term" value="C:plasma membrane"/>
    <property type="evidence" value="ECO:0007669"/>
    <property type="project" value="UniProtKB-SubCell"/>
</dbReference>
<evidence type="ECO:0000313" key="4">
    <source>
        <dbReference type="EMBL" id="KRG75817.1"/>
    </source>
</evidence>
<feature type="transmembrane region" description="Helical" evidence="3">
    <location>
        <begin position="58"/>
        <end position="79"/>
    </location>
</feature>
<dbReference type="PANTHER" id="PTHR34295">
    <property type="entry name" value="BIOTIN TRANSPORTER BIOY"/>
    <property type="match status" value="1"/>
</dbReference>
<feature type="transmembrane region" description="Helical" evidence="3">
    <location>
        <begin position="85"/>
        <end position="104"/>
    </location>
</feature>
<feature type="transmembrane region" description="Helical" evidence="3">
    <location>
        <begin position="116"/>
        <end position="139"/>
    </location>
</feature>
<dbReference type="Pfam" id="PF02632">
    <property type="entry name" value="BioY"/>
    <property type="match status" value="1"/>
</dbReference>
<dbReference type="GO" id="GO:0015225">
    <property type="term" value="F:biotin transmembrane transporter activity"/>
    <property type="evidence" value="ECO:0007669"/>
    <property type="project" value="UniProtKB-UniRule"/>
</dbReference>
<feature type="transmembrane region" description="Helical" evidence="3">
    <location>
        <begin position="31"/>
        <end position="51"/>
    </location>
</feature>
<organism evidence="4 5">
    <name type="scientific">Stenotrophomonas ginsengisoli</name>
    <dbReference type="NCBI Taxonomy" id="336566"/>
    <lineage>
        <taxon>Bacteria</taxon>
        <taxon>Pseudomonadati</taxon>
        <taxon>Pseudomonadota</taxon>
        <taxon>Gammaproteobacteria</taxon>
        <taxon>Lysobacterales</taxon>
        <taxon>Lysobacteraceae</taxon>
        <taxon>Stenotrophomonas</taxon>
    </lineage>
</organism>
<keyword evidence="3" id="KW-0812">Transmembrane</keyword>
<dbReference type="InterPro" id="IPR003784">
    <property type="entry name" value="BioY"/>
</dbReference>
<keyword evidence="5" id="KW-1185">Reference proteome</keyword>
<dbReference type="Proteomes" id="UP000050956">
    <property type="component" value="Unassembled WGS sequence"/>
</dbReference>
<gene>
    <name evidence="4" type="ORF">ABB30_11030</name>
</gene>
<evidence type="ECO:0000256" key="1">
    <source>
        <dbReference type="ARBA" id="ARBA00010692"/>
    </source>
</evidence>
<dbReference type="PIRSF" id="PIRSF016661">
    <property type="entry name" value="BioY"/>
    <property type="match status" value="1"/>
</dbReference>
<sequence>MKRIIPTLLPMLLCLLLICLCARLPGLPLGPVPITLQSLAVILAGAVLGPWRGGLVALVYLLLGGVGAPVFAGGASGWASFAAPSGGYLLSFPLVATLCGALVWRCMAAGRPARPLILFACGLGSSLALVHPLGVAGLMRALDIGLAQALMIDLRFWPGDVLKNTIMALLATAAHRRWPGLRGGPVSTAAGG</sequence>